<dbReference type="EMBL" id="JACMYE010000002">
    <property type="protein sequence ID" value="MBC3178353.1"/>
    <property type="molecule type" value="Genomic_DNA"/>
</dbReference>
<dbReference type="EMBL" id="CP061032">
    <property type="protein sequence ID" value="QNP89951.1"/>
    <property type="molecule type" value="Genomic_DNA"/>
</dbReference>
<feature type="region of interest" description="Disordered" evidence="1">
    <location>
        <begin position="1"/>
        <end position="24"/>
    </location>
</feature>
<reference evidence="5 6" key="1">
    <citation type="submission" date="2020-08" db="EMBL/GenBank/DDBJ databases">
        <title>novel species in genus Corynebacterium.</title>
        <authorList>
            <person name="Zhang G."/>
        </authorList>
    </citation>
    <scope>NUCLEOTIDE SEQUENCE [LARGE SCALE GENOMIC DNA]</scope>
    <source>
        <strain evidence="5 6">zg-917</strain>
        <strain evidence="4">Zg-917</strain>
    </source>
</reference>
<accession>A0A7H0JY35</accession>
<proteinExistence type="predicted"/>
<evidence type="ECO:0000256" key="2">
    <source>
        <dbReference type="SAM" id="Phobius"/>
    </source>
</evidence>
<dbReference type="KEGG" id="cluj:IAU68_09885"/>
<evidence type="ECO:0000313" key="3">
    <source>
        <dbReference type="EMBL" id="MBC3178353.1"/>
    </source>
</evidence>
<dbReference type="RefSeq" id="WP_171193717.1">
    <property type="nucleotide sequence ID" value="NZ_CP061032.1"/>
</dbReference>
<name>A0A7H0JY35_9CORY</name>
<dbReference type="Proteomes" id="UP000516235">
    <property type="component" value="Chromosome"/>
</dbReference>
<dbReference type="AlphaFoldDB" id="A0A7H0JY35"/>
<feature type="transmembrane region" description="Helical" evidence="2">
    <location>
        <begin position="33"/>
        <end position="54"/>
    </location>
</feature>
<dbReference type="Proteomes" id="UP000642876">
    <property type="component" value="Unassembled WGS sequence"/>
</dbReference>
<organism evidence="4 5">
    <name type="scientific">Corynebacterium lujinxingii</name>
    <dbReference type="NCBI Taxonomy" id="2763010"/>
    <lineage>
        <taxon>Bacteria</taxon>
        <taxon>Bacillati</taxon>
        <taxon>Actinomycetota</taxon>
        <taxon>Actinomycetes</taxon>
        <taxon>Mycobacteriales</taxon>
        <taxon>Corynebacteriaceae</taxon>
        <taxon>Corynebacterium</taxon>
    </lineage>
</organism>
<keyword evidence="6" id="KW-1185">Reference proteome</keyword>
<feature type="compositionally biased region" description="Polar residues" evidence="1">
    <location>
        <begin position="1"/>
        <end position="21"/>
    </location>
</feature>
<evidence type="ECO:0000313" key="6">
    <source>
        <dbReference type="Proteomes" id="UP000642876"/>
    </source>
</evidence>
<gene>
    <name evidence="3" type="ORF">H7348_03310</name>
    <name evidence="4" type="ORF">IAU68_09885</name>
</gene>
<keyword evidence="2" id="KW-0812">Transmembrane</keyword>
<keyword evidence="2" id="KW-0472">Membrane</keyword>
<evidence type="ECO:0000313" key="5">
    <source>
        <dbReference type="Proteomes" id="UP000516235"/>
    </source>
</evidence>
<keyword evidence="2" id="KW-1133">Transmembrane helix</keyword>
<evidence type="ECO:0000256" key="1">
    <source>
        <dbReference type="SAM" id="MobiDB-lite"/>
    </source>
</evidence>
<protein>
    <submittedName>
        <fullName evidence="4">Uncharacterized protein</fullName>
    </submittedName>
</protein>
<sequence>MTAPGNGSYNWGGTTAVNATAPQPKRKGGLPGLVKILLAIVAVVIVALASVWFLQKQRPAQNGPLGWDDATLASKLDAGKLQDCDLGDDFYESVGLRDIVFKQGACEGKAKDAEGNEFPVRIHTEGGPNGDVAAAGDEALVGWKQSADPTGHIPATLHDVTSSGDGMRCQMAGNKPILGNFWLASDGPCEALYPVARQITNLQTQYDWSRTDHSLFDFSSPDYLEVNPATPKVETDLYKQAKEAALPLGETFEVDDSDYNGSTFTITGGDVDYAQNSKVCVDGTFTLGQKAKEYTYGFNMPRTPIALFPNGQRVPLYDEDHRTYTLKEGESQDLRLCGNDFDADMESNSFAVLVEDDRDQYVWVVENAGSENA</sequence>
<evidence type="ECO:0000313" key="4">
    <source>
        <dbReference type="EMBL" id="QNP89951.1"/>
    </source>
</evidence>